<feature type="compositionally biased region" description="Pro residues" evidence="1">
    <location>
        <begin position="773"/>
        <end position="782"/>
    </location>
</feature>
<proteinExistence type="predicted"/>
<evidence type="ECO:0000313" key="2">
    <source>
        <dbReference type="EMBL" id="KKN61909.1"/>
    </source>
</evidence>
<reference evidence="2" key="1">
    <citation type="journal article" date="2015" name="Nature">
        <title>Complex archaea that bridge the gap between prokaryotes and eukaryotes.</title>
        <authorList>
            <person name="Spang A."/>
            <person name="Saw J.H."/>
            <person name="Jorgensen S.L."/>
            <person name="Zaremba-Niedzwiedzka K."/>
            <person name="Martijn J."/>
            <person name="Lind A.E."/>
            <person name="van Eijk R."/>
            <person name="Schleper C."/>
            <person name="Guy L."/>
            <person name="Ettema T.J."/>
        </authorList>
    </citation>
    <scope>NUCLEOTIDE SEQUENCE</scope>
</reference>
<sequence length="782" mass="82040">MARLSPEQLEEKINAGTATDEEIDAFAISVEAVPIGELTGFAAENVPPEQAIDPVELSALPPPISETSPELRRFVPRAATGIAAAALVSAVAAPEITLPVLAAHRILAAGAGGGLGELFSGAVRRGGGVPGELLGGPFEGEDIPIKKIAGDVGYAMIEQATFETPAAAATALAAKAKTPFAKSFSEAEMGELLEFGKSIGTELSVGQQVTSRTADTAENIIRASLGGGKLEEFIQTNIQITADHIQAFATGIGEGMSAETAGRKVLQAIRQRKAVSPRLAKLAKRAADFDEAFADVIVSSIFEDVKAGFGNTRIDMLPIKGRPAVQPTGTFGKRVGREGGPKVVSPPKVGREGGAEVVSPPVKPKEFGFREGTISGEVGEGTVEAFRKGTISGEIGAESPAAFARSGRLETAGQEGIFGVVDEAEAFLRGGRPGEGAGKGIVETKVRRVFNAVKEMPDNATFEAVKNVRSRLSELTVDKTLSQSSKSAVVKVLNAFDEAIEAAATGSGVAPGTANRFKFARRLKTAIEGGRQPKGGRVGERGRFGNEIVKAALRKKDSEIIPMLLREGRVSDLRVIRKALTNEDWGKLVIPQFFTEMAGGSKSLAPDGALSGQKLVRRLRNLRTGGNLDIMFQTAAEKASFNHFRKAAELLAIQQSKQIAGAGTVVIKLVEGGMVIRGLATPTPGRLFNALMVIAVPRMMSRIMSSPKGVEWLTKGRALQVGTAEGNQLVAEMFGFLAEQRILEKAGETGLSKKAPRTDPFAPLPGALAAPLPSLPPPPPLR</sequence>
<name>A0A0F9S4C8_9ZZZZ</name>
<feature type="region of interest" description="Disordered" evidence="1">
    <location>
        <begin position="325"/>
        <end position="362"/>
    </location>
</feature>
<accession>A0A0F9S4C8</accession>
<gene>
    <name evidence="2" type="ORF">LCGC14_0516780</name>
</gene>
<organism evidence="2">
    <name type="scientific">marine sediment metagenome</name>
    <dbReference type="NCBI Taxonomy" id="412755"/>
    <lineage>
        <taxon>unclassified sequences</taxon>
        <taxon>metagenomes</taxon>
        <taxon>ecological metagenomes</taxon>
    </lineage>
</organism>
<dbReference type="EMBL" id="LAZR01000640">
    <property type="protein sequence ID" value="KKN61909.1"/>
    <property type="molecule type" value="Genomic_DNA"/>
</dbReference>
<protein>
    <submittedName>
        <fullName evidence="2">Uncharacterized protein</fullName>
    </submittedName>
</protein>
<comment type="caution">
    <text evidence="2">The sequence shown here is derived from an EMBL/GenBank/DDBJ whole genome shotgun (WGS) entry which is preliminary data.</text>
</comment>
<feature type="compositionally biased region" description="Low complexity" evidence="1">
    <location>
        <begin position="760"/>
        <end position="772"/>
    </location>
</feature>
<evidence type="ECO:0000256" key="1">
    <source>
        <dbReference type="SAM" id="MobiDB-lite"/>
    </source>
</evidence>
<dbReference type="AlphaFoldDB" id="A0A0F9S4C8"/>
<feature type="region of interest" description="Disordered" evidence="1">
    <location>
        <begin position="748"/>
        <end position="782"/>
    </location>
</feature>